<dbReference type="GeneID" id="108682135"/>
<accession>A0A8B7PL65</accession>
<evidence type="ECO:0000313" key="2">
    <source>
        <dbReference type="RefSeq" id="XP_018026740.2"/>
    </source>
</evidence>
<name>A0A8B7PL65_HYAAZ</name>
<proteinExistence type="predicted"/>
<gene>
    <name evidence="2" type="primary">LOC108682135</name>
</gene>
<evidence type="ECO:0000313" key="1">
    <source>
        <dbReference type="Proteomes" id="UP000694843"/>
    </source>
</evidence>
<dbReference type="AlphaFoldDB" id="A0A8B7PL65"/>
<protein>
    <submittedName>
        <fullName evidence="2">Uncharacterized protein LOC108682135</fullName>
    </submittedName>
</protein>
<dbReference type="Proteomes" id="UP000694843">
    <property type="component" value="Unplaced"/>
</dbReference>
<dbReference type="KEGG" id="hazt:108682135"/>
<organism evidence="1 2">
    <name type="scientific">Hyalella azteca</name>
    <name type="common">Amphipod</name>
    <dbReference type="NCBI Taxonomy" id="294128"/>
    <lineage>
        <taxon>Eukaryota</taxon>
        <taxon>Metazoa</taxon>
        <taxon>Ecdysozoa</taxon>
        <taxon>Arthropoda</taxon>
        <taxon>Crustacea</taxon>
        <taxon>Multicrustacea</taxon>
        <taxon>Malacostraca</taxon>
        <taxon>Eumalacostraca</taxon>
        <taxon>Peracarida</taxon>
        <taxon>Amphipoda</taxon>
        <taxon>Senticaudata</taxon>
        <taxon>Talitrida</taxon>
        <taxon>Talitroidea</taxon>
        <taxon>Hyalellidae</taxon>
        <taxon>Hyalella</taxon>
    </lineage>
</organism>
<keyword evidence="1" id="KW-1185">Reference proteome</keyword>
<sequence length="244" mass="27068">MTAVASVMFTLVSGEFLSLWTLSDYEADTAMICARQCAASDVCGGFVWDDRVMPCFLVVDESVAGAVLSRPKAAYRRAPLKDDLHIFEYPQLVTRNVGGLRQACLDKGMDLPPLPRSPLEKAILAIRVSFMAFVDVRLANGTYVTWSTGVVVPSADLTWAPNHPQLDGPNRVYIKFGSSLLYDISDTTTFGNIALLPLLLHSVEHPMIWTLILRQNESNLRKQVVVKEMQKQVADKRRELAAGR</sequence>
<reference evidence="2" key="1">
    <citation type="submission" date="2025-08" db="UniProtKB">
        <authorList>
            <consortium name="RefSeq"/>
        </authorList>
    </citation>
    <scope>IDENTIFICATION</scope>
    <source>
        <tissue evidence="2">Whole organism</tissue>
    </source>
</reference>
<dbReference type="RefSeq" id="XP_018026740.2">
    <property type="nucleotide sequence ID" value="XM_018171251.2"/>
</dbReference>